<dbReference type="GO" id="GO:0016757">
    <property type="term" value="F:glycosyltransferase activity"/>
    <property type="evidence" value="ECO:0007669"/>
    <property type="project" value="UniProtKB-KW"/>
</dbReference>
<reference evidence="2 3" key="1">
    <citation type="submission" date="2013-12" db="EMBL/GenBank/DDBJ databases">
        <authorList>
            <person name="Stott M."/>
        </authorList>
    </citation>
    <scope>NUCLEOTIDE SEQUENCE [LARGE SCALE GENOMIC DNA]</scope>
    <source>
        <strain evidence="2 3">K22</strain>
    </source>
</reference>
<dbReference type="Gene3D" id="3.30.1310.20">
    <property type="entry name" value="PRTase-like"/>
    <property type="match status" value="1"/>
</dbReference>
<dbReference type="Proteomes" id="UP000031518">
    <property type="component" value="Unassembled WGS sequence"/>
</dbReference>
<dbReference type="EMBL" id="CBXV010000002">
    <property type="protein sequence ID" value="CDM64537.1"/>
    <property type="molecule type" value="Genomic_DNA"/>
</dbReference>
<dbReference type="AlphaFoldDB" id="A0A0B6WUW8"/>
<protein>
    <submittedName>
        <fullName evidence="2">Predicted phosphoribosyltransferase</fullName>
    </submittedName>
</protein>
<dbReference type="InterPro" id="IPR029057">
    <property type="entry name" value="PRTase-like"/>
</dbReference>
<feature type="domain" description="Phosphoribosyltransferase" evidence="1">
    <location>
        <begin position="12"/>
        <end position="168"/>
    </location>
</feature>
<keyword evidence="2" id="KW-0808">Transferase</keyword>
<name>A0A0B6WUW8_9BACT</name>
<dbReference type="Pfam" id="PF00156">
    <property type="entry name" value="Pribosyltran"/>
    <property type="match status" value="1"/>
</dbReference>
<evidence type="ECO:0000259" key="1">
    <source>
        <dbReference type="Pfam" id="PF00156"/>
    </source>
</evidence>
<organism evidence="2 3">
    <name type="scientific">Pyrinomonas methylaliphatogenes</name>
    <dbReference type="NCBI Taxonomy" id="454194"/>
    <lineage>
        <taxon>Bacteria</taxon>
        <taxon>Pseudomonadati</taxon>
        <taxon>Acidobacteriota</taxon>
        <taxon>Blastocatellia</taxon>
        <taxon>Blastocatellales</taxon>
        <taxon>Pyrinomonadaceae</taxon>
        <taxon>Pyrinomonas</taxon>
    </lineage>
</organism>
<dbReference type="CDD" id="cd06223">
    <property type="entry name" value="PRTases_typeI"/>
    <property type="match status" value="1"/>
</dbReference>
<dbReference type="STRING" id="454194.PYK22_00531"/>
<evidence type="ECO:0000313" key="2">
    <source>
        <dbReference type="EMBL" id="CDM64537.1"/>
    </source>
</evidence>
<sequence length="230" mass="25231">MAPMRFRDRREAGRLLADALAPYAQRPDLLILALPRGGVPVGYEIARRFGAPLDVFIVRKLGVPGQEELAMGAIATGGVRVLNEDVIAYLGIPREVVEAVTLREMRELERRERIYRGEQPPPLIQGRTIIIVDDGLATGASMRAAVAALKKQRPMEIIVAVPVAAPATCESLRREEGVDCVAVMTPEPFDGVGRWYEDFSQMSDQEVRDLLEAARAERASEGEAEGGLRD</sequence>
<reference evidence="2 3" key="2">
    <citation type="submission" date="2015-01" db="EMBL/GenBank/DDBJ databases">
        <title>Complete genome sequence of Pyrinomonas methylaliphatogenes type strain K22T.</title>
        <authorList>
            <person name="Lee K.C.Y."/>
            <person name="Power J.F."/>
            <person name="Dunfield P.F."/>
            <person name="Morgan X.C."/>
            <person name="Huttenhower C."/>
            <person name="Stott M.B."/>
        </authorList>
    </citation>
    <scope>NUCLEOTIDE SEQUENCE [LARGE SCALE GENOMIC DNA]</scope>
    <source>
        <strain evidence="2 3">K22</strain>
    </source>
</reference>
<accession>A0A0B6WUW8</accession>
<keyword evidence="2" id="KW-0328">Glycosyltransferase</keyword>
<dbReference type="SUPFAM" id="SSF53271">
    <property type="entry name" value="PRTase-like"/>
    <property type="match status" value="1"/>
</dbReference>
<dbReference type="InterPro" id="IPR000836">
    <property type="entry name" value="PRTase_dom"/>
</dbReference>
<proteinExistence type="predicted"/>
<evidence type="ECO:0000313" key="3">
    <source>
        <dbReference type="Proteomes" id="UP000031518"/>
    </source>
</evidence>
<gene>
    <name evidence="2" type="ORF">PYK22_00531</name>
</gene>
<dbReference type="Gene3D" id="3.40.50.2020">
    <property type="match status" value="1"/>
</dbReference>
<keyword evidence="3" id="KW-1185">Reference proteome</keyword>